<accession>A0ABP0RY86</accession>
<comment type="caution">
    <text evidence="2">The sequence shown here is derived from an EMBL/GenBank/DDBJ whole genome shotgun (WGS) entry which is preliminary data.</text>
</comment>
<gene>
    <name evidence="2" type="ORF">SCF082_LOCUS48701</name>
</gene>
<evidence type="ECO:0000256" key="1">
    <source>
        <dbReference type="SAM" id="MobiDB-lite"/>
    </source>
</evidence>
<feature type="non-terminal residue" evidence="2">
    <location>
        <position position="1"/>
    </location>
</feature>
<dbReference type="EMBL" id="CAXAMM010042351">
    <property type="protein sequence ID" value="CAK9104347.1"/>
    <property type="molecule type" value="Genomic_DNA"/>
</dbReference>
<sequence>ATLALQGRSEVWAGMAAKETRAYKAASAGPVRNKAPEDVRPSDFSSFKQSTCRDDLLRLIVARFMTSDGQDCQDDYTLPIEKNQWRKSLDSILRSSYAKDRGVSDDEVEIKVKFLLPQAGAGLGWLDSSKSPLQLKLKDSDIVEVLFARAEPASVPEDGMSREEAMKLLQQARAKASKEMVQEVWAVLSRFAEDDLLVGPGLELLADLVEKQPALCKSTFSVRGNKCDVLRLLSRLLGELHSCNARVQTAGWRLLTQAAKDQELRPLLRRCQAVALRLQRIDERDSKPGRFLELTGYTPPPRAEPEGVLVVPPARPQVPLLERYGQEAASAAVKLRTAVHKDDAMDIEKALHNIILKMQRQDVNWQAVEATGVGPIFRQLSSFHGDGDIRLLARKAVLEATKLQQAEALR</sequence>
<keyword evidence="3" id="KW-1185">Reference proteome</keyword>
<feature type="region of interest" description="Disordered" evidence="1">
    <location>
        <begin position="25"/>
        <end position="44"/>
    </location>
</feature>
<dbReference type="Proteomes" id="UP001642464">
    <property type="component" value="Unassembled WGS sequence"/>
</dbReference>
<protein>
    <submittedName>
        <fullName evidence="2">Uncharacterized protein</fullName>
    </submittedName>
</protein>
<proteinExistence type="predicted"/>
<reference evidence="2 3" key="1">
    <citation type="submission" date="2024-02" db="EMBL/GenBank/DDBJ databases">
        <authorList>
            <person name="Chen Y."/>
            <person name="Shah S."/>
            <person name="Dougan E. K."/>
            <person name="Thang M."/>
            <person name="Chan C."/>
        </authorList>
    </citation>
    <scope>NUCLEOTIDE SEQUENCE [LARGE SCALE GENOMIC DNA]</scope>
</reference>
<evidence type="ECO:0000313" key="3">
    <source>
        <dbReference type="Proteomes" id="UP001642464"/>
    </source>
</evidence>
<name>A0ABP0RY86_9DINO</name>
<evidence type="ECO:0000313" key="2">
    <source>
        <dbReference type="EMBL" id="CAK9104347.1"/>
    </source>
</evidence>
<organism evidence="2 3">
    <name type="scientific">Durusdinium trenchii</name>
    <dbReference type="NCBI Taxonomy" id="1381693"/>
    <lineage>
        <taxon>Eukaryota</taxon>
        <taxon>Sar</taxon>
        <taxon>Alveolata</taxon>
        <taxon>Dinophyceae</taxon>
        <taxon>Suessiales</taxon>
        <taxon>Symbiodiniaceae</taxon>
        <taxon>Durusdinium</taxon>
    </lineage>
</organism>